<dbReference type="PROSITE" id="PS50893">
    <property type="entry name" value="ABC_TRANSPORTER_2"/>
    <property type="match status" value="1"/>
</dbReference>
<dbReference type="Pfam" id="PF00005">
    <property type="entry name" value="ABC_tran"/>
    <property type="match status" value="1"/>
</dbReference>
<feature type="compositionally biased region" description="Low complexity" evidence="10">
    <location>
        <begin position="17"/>
        <end position="36"/>
    </location>
</feature>
<evidence type="ECO:0000313" key="15">
    <source>
        <dbReference type="Proteomes" id="UP000540423"/>
    </source>
</evidence>
<dbReference type="EMBL" id="JACHEM010000010">
    <property type="protein sequence ID" value="MBB6437572.1"/>
    <property type="molecule type" value="Genomic_DNA"/>
</dbReference>
<feature type="transmembrane region" description="Helical" evidence="11">
    <location>
        <begin position="157"/>
        <end position="178"/>
    </location>
</feature>
<feature type="transmembrane region" description="Helical" evidence="11">
    <location>
        <begin position="239"/>
        <end position="258"/>
    </location>
</feature>
<dbReference type="Gene3D" id="3.40.50.300">
    <property type="entry name" value="P-loop containing nucleotide triphosphate hydrolases"/>
    <property type="match status" value="1"/>
</dbReference>
<keyword evidence="4" id="KW-0997">Cell inner membrane</keyword>
<dbReference type="AlphaFoldDB" id="A0A7X0HJK8"/>
<protein>
    <submittedName>
        <fullName evidence="14">ATP-binding cassette subfamily C protein</fullName>
    </submittedName>
</protein>
<evidence type="ECO:0000256" key="8">
    <source>
        <dbReference type="ARBA" id="ARBA00022989"/>
    </source>
</evidence>
<keyword evidence="5 11" id="KW-0812">Transmembrane</keyword>
<evidence type="ECO:0000259" key="12">
    <source>
        <dbReference type="PROSITE" id="PS50893"/>
    </source>
</evidence>
<evidence type="ECO:0000256" key="5">
    <source>
        <dbReference type="ARBA" id="ARBA00022692"/>
    </source>
</evidence>
<feature type="region of interest" description="Disordered" evidence="10">
    <location>
        <begin position="1"/>
        <end position="93"/>
    </location>
</feature>
<dbReference type="GO" id="GO:0016887">
    <property type="term" value="F:ATP hydrolysis activity"/>
    <property type="evidence" value="ECO:0007669"/>
    <property type="project" value="InterPro"/>
</dbReference>
<evidence type="ECO:0000256" key="11">
    <source>
        <dbReference type="SAM" id="Phobius"/>
    </source>
</evidence>
<dbReference type="FunFam" id="3.40.50.300:FF:001001">
    <property type="entry name" value="Multidrug ABC transporter ATP-binding protein"/>
    <property type="match status" value="1"/>
</dbReference>
<dbReference type="SUPFAM" id="SSF52540">
    <property type="entry name" value="P-loop containing nucleoside triphosphate hydrolases"/>
    <property type="match status" value="1"/>
</dbReference>
<evidence type="ECO:0000259" key="13">
    <source>
        <dbReference type="PROSITE" id="PS50929"/>
    </source>
</evidence>
<feature type="region of interest" description="Disordered" evidence="10">
    <location>
        <begin position="679"/>
        <end position="776"/>
    </location>
</feature>
<dbReference type="InterPro" id="IPR039421">
    <property type="entry name" value="Type_1_exporter"/>
</dbReference>
<evidence type="ECO:0000313" key="14">
    <source>
        <dbReference type="EMBL" id="MBB6437572.1"/>
    </source>
</evidence>
<dbReference type="InterPro" id="IPR003439">
    <property type="entry name" value="ABC_transporter-like_ATP-bd"/>
</dbReference>
<evidence type="ECO:0000256" key="7">
    <source>
        <dbReference type="ARBA" id="ARBA00022840"/>
    </source>
</evidence>
<dbReference type="SMART" id="SM00382">
    <property type="entry name" value="AAA"/>
    <property type="match status" value="1"/>
</dbReference>
<feature type="domain" description="ABC transporter" evidence="12">
    <location>
        <begin position="441"/>
        <end position="675"/>
    </location>
</feature>
<evidence type="ECO:0000256" key="9">
    <source>
        <dbReference type="ARBA" id="ARBA00023136"/>
    </source>
</evidence>
<feature type="compositionally biased region" description="Basic and acidic residues" evidence="10">
    <location>
        <begin position="696"/>
        <end position="712"/>
    </location>
</feature>
<dbReference type="Pfam" id="PF00664">
    <property type="entry name" value="ABC_membrane"/>
    <property type="match status" value="1"/>
</dbReference>
<dbReference type="InterPro" id="IPR003593">
    <property type="entry name" value="AAA+_ATPase"/>
</dbReference>
<comment type="caution">
    <text evidence="14">The sequence shown here is derived from an EMBL/GenBank/DDBJ whole genome shotgun (WGS) entry which is preliminary data.</text>
</comment>
<dbReference type="PANTHER" id="PTHR43394:SF1">
    <property type="entry name" value="ATP-BINDING CASSETTE SUB-FAMILY B MEMBER 10, MITOCHONDRIAL"/>
    <property type="match status" value="1"/>
</dbReference>
<keyword evidence="8 11" id="KW-1133">Transmembrane helix</keyword>
<organism evidence="14 15">
    <name type="scientific">Streptomyces candidus</name>
    <dbReference type="NCBI Taxonomy" id="67283"/>
    <lineage>
        <taxon>Bacteria</taxon>
        <taxon>Bacillati</taxon>
        <taxon>Actinomycetota</taxon>
        <taxon>Actinomycetes</taxon>
        <taxon>Kitasatosporales</taxon>
        <taxon>Streptomycetaceae</taxon>
        <taxon>Streptomyces</taxon>
    </lineage>
</organism>
<gene>
    <name evidence="14" type="ORF">HNQ79_004073</name>
</gene>
<feature type="domain" description="ABC transmembrane type-1" evidence="13">
    <location>
        <begin position="125"/>
        <end position="407"/>
    </location>
</feature>
<dbReference type="Gene3D" id="1.20.1560.10">
    <property type="entry name" value="ABC transporter type 1, transmembrane domain"/>
    <property type="match status" value="1"/>
</dbReference>
<dbReference type="GO" id="GO:0005524">
    <property type="term" value="F:ATP binding"/>
    <property type="evidence" value="ECO:0007669"/>
    <property type="project" value="UniProtKB-KW"/>
</dbReference>
<dbReference type="Proteomes" id="UP000540423">
    <property type="component" value="Unassembled WGS sequence"/>
</dbReference>
<comment type="subcellular location">
    <subcellularLocation>
        <location evidence="1">Cell membrane</location>
        <topology evidence="1">Multi-pass membrane protein</topology>
    </subcellularLocation>
</comment>
<dbReference type="InterPro" id="IPR027417">
    <property type="entry name" value="P-loop_NTPase"/>
</dbReference>
<keyword evidence="2" id="KW-0813">Transport</keyword>
<dbReference type="PANTHER" id="PTHR43394">
    <property type="entry name" value="ATP-DEPENDENT PERMEASE MDL1, MITOCHONDRIAL"/>
    <property type="match status" value="1"/>
</dbReference>
<keyword evidence="7 14" id="KW-0067">ATP-binding</keyword>
<dbReference type="InterPro" id="IPR011527">
    <property type="entry name" value="ABC1_TM_dom"/>
</dbReference>
<feature type="transmembrane region" description="Helical" evidence="11">
    <location>
        <begin position="122"/>
        <end position="145"/>
    </location>
</feature>
<evidence type="ECO:0000256" key="10">
    <source>
        <dbReference type="SAM" id="MobiDB-lite"/>
    </source>
</evidence>
<accession>A0A7X0HJK8</accession>
<sequence>MTNGRERGDAAAGAGGSATPPGAAAGTGTSRAKGTGMTEEKGAGTAQDNGRAGPDAERCGSGDVTPGRRGAQPGAGPGDACADSGDAPGGEELHAPARELLPVASGAQTRAAVGVLLRRHRLAAVGALAVLVVGTAIGLLTAPLLGRIVDLVVERRGAGSLVLPMVLLLVVAVTRGIATAVGTSLVARLGETVLAGLRERFVERALHLPLERVEKAGSGDLTSRVTGDVALMAKAVRQALPEFGTAALTIVLTLVGLAVLDWRFLLAVLVVVPIHVLTVRWYLPRSTPVYAAHRVAAGALQHQLLDSVGGVRTVRAFRLNSVHTRELEQRSQESVDIAVRGIRLVSGFFSRLNIAEYVGLAAVLATGFVLVEDGAVSIGTATAAALYFHSLFNPVNAALFLIDEAQSAGASLARLVGVTELADEREARHGRAAARPGDGSVRVSALGHAYAPGHPVLHDVDLEIRSGERVALVGASGAGKTTLAKLIAGVHRPTSGTVALGGVDARDLGPEGVRRAVTLISQEVHVFAGPLAEDLRLARPGATDEELRAALDRVGALEWANALPDGTATTVGEGGHRLTVTQAQQMALARLVLADPPIAILDEATADAGSAGARVLETAATRALEGRTGILVAHRLPQAATADRVVVLDDGRVVETGTHEELVAAGGRYATLWSAWSDSRRPAGNGASGGGSAKDGTYESRSSEDGVRRSGSSEDGAQGSGTSGALPADGAGNRPPGDGPRGGALPGSASSEAPSVGDSGGRRPGGDQVPRSAVEA</sequence>
<dbReference type="InterPro" id="IPR036640">
    <property type="entry name" value="ABC1_TM_sf"/>
</dbReference>
<dbReference type="GO" id="GO:0005886">
    <property type="term" value="C:plasma membrane"/>
    <property type="evidence" value="ECO:0007669"/>
    <property type="project" value="UniProtKB-SubCell"/>
</dbReference>
<dbReference type="CDD" id="cd07346">
    <property type="entry name" value="ABC_6TM_exporters"/>
    <property type="match status" value="1"/>
</dbReference>
<dbReference type="GO" id="GO:0015421">
    <property type="term" value="F:ABC-type oligopeptide transporter activity"/>
    <property type="evidence" value="ECO:0007669"/>
    <property type="project" value="TreeGrafter"/>
</dbReference>
<feature type="transmembrane region" description="Helical" evidence="11">
    <location>
        <begin position="264"/>
        <end position="283"/>
    </location>
</feature>
<feature type="compositionally biased region" description="Low complexity" evidence="10">
    <location>
        <begin position="727"/>
        <end position="736"/>
    </location>
</feature>
<name>A0A7X0HJK8_9ACTN</name>
<feature type="compositionally biased region" description="Low complexity" evidence="10">
    <location>
        <begin position="67"/>
        <end position="86"/>
    </location>
</feature>
<evidence type="ECO:0000256" key="2">
    <source>
        <dbReference type="ARBA" id="ARBA00022448"/>
    </source>
</evidence>
<dbReference type="PROSITE" id="PS50929">
    <property type="entry name" value="ABC_TM1F"/>
    <property type="match status" value="1"/>
</dbReference>
<evidence type="ECO:0000256" key="3">
    <source>
        <dbReference type="ARBA" id="ARBA00022475"/>
    </source>
</evidence>
<proteinExistence type="predicted"/>
<dbReference type="RefSeq" id="WP_229923692.1">
    <property type="nucleotide sequence ID" value="NZ_BNBN01000013.1"/>
</dbReference>
<keyword evidence="3" id="KW-1003">Cell membrane</keyword>
<keyword evidence="15" id="KW-1185">Reference proteome</keyword>
<dbReference type="SUPFAM" id="SSF90123">
    <property type="entry name" value="ABC transporter transmembrane region"/>
    <property type="match status" value="1"/>
</dbReference>
<keyword evidence="9 11" id="KW-0472">Membrane</keyword>
<reference evidence="14 15" key="1">
    <citation type="submission" date="2020-08" db="EMBL/GenBank/DDBJ databases">
        <title>Genomic Encyclopedia of Type Strains, Phase IV (KMG-IV): sequencing the most valuable type-strain genomes for metagenomic binning, comparative biology and taxonomic classification.</title>
        <authorList>
            <person name="Goeker M."/>
        </authorList>
    </citation>
    <scope>NUCLEOTIDE SEQUENCE [LARGE SCALE GENOMIC DNA]</scope>
    <source>
        <strain evidence="14 15">DSM 40141</strain>
    </source>
</reference>
<evidence type="ECO:0000256" key="4">
    <source>
        <dbReference type="ARBA" id="ARBA00022519"/>
    </source>
</evidence>
<keyword evidence="6" id="KW-0547">Nucleotide-binding</keyword>
<evidence type="ECO:0000256" key="1">
    <source>
        <dbReference type="ARBA" id="ARBA00004651"/>
    </source>
</evidence>
<evidence type="ECO:0000256" key="6">
    <source>
        <dbReference type="ARBA" id="ARBA00022741"/>
    </source>
</evidence>